<dbReference type="GO" id="GO:0016810">
    <property type="term" value="F:hydrolase activity, acting on carbon-nitrogen (but not peptide) bonds"/>
    <property type="evidence" value="ECO:0007669"/>
    <property type="project" value="InterPro"/>
</dbReference>
<dbReference type="InterPro" id="IPR032466">
    <property type="entry name" value="Metal_Hydrolase"/>
</dbReference>
<dbReference type="SUPFAM" id="SSF51556">
    <property type="entry name" value="Metallo-dependent hydrolases"/>
    <property type="match status" value="1"/>
</dbReference>
<dbReference type="PANTHER" id="PTHR43794:SF11">
    <property type="entry name" value="AMIDOHYDROLASE-RELATED DOMAIN-CONTAINING PROTEIN"/>
    <property type="match status" value="1"/>
</dbReference>
<evidence type="ECO:0000259" key="3">
    <source>
        <dbReference type="Pfam" id="PF01979"/>
    </source>
</evidence>
<feature type="domain" description="Amidohydrolase-related" evidence="3">
    <location>
        <begin position="62"/>
        <end position="420"/>
    </location>
</feature>
<dbReference type="Pfam" id="PF01979">
    <property type="entry name" value="Amidohydro_1"/>
    <property type="match status" value="1"/>
</dbReference>
<comment type="caution">
    <text evidence="4">The sequence shown here is derived from an EMBL/GenBank/DDBJ whole genome shotgun (WGS) entry which is preliminary data.</text>
</comment>
<dbReference type="Gene3D" id="2.30.40.10">
    <property type="entry name" value="Urease, subunit C, domain 1"/>
    <property type="match status" value="1"/>
</dbReference>
<comment type="similarity">
    <text evidence="1">Belongs to the metallo-dependent hydrolases superfamily. ATZ/TRZ family.</text>
</comment>
<dbReference type="Proteomes" id="UP000608154">
    <property type="component" value="Unassembled WGS sequence"/>
</dbReference>
<dbReference type="InterPro" id="IPR050287">
    <property type="entry name" value="MTA/SAH_deaminase"/>
</dbReference>
<sequence length="463" mass="50045">MTAKPIELLVQGATVITMDRERRIFLDGALAVDAGRIVGVGPRGEVAEQFSARRTIDGRDLIVTPGFINGHVHITGDPLTRGFMPDTIDYRDSEAFLHWVLPRYLSHTAQDEHVSAKLAALEMLRCGITCFLEAGTIRHIDEAAAGLTELGIRARIGLWTEGRGAGDDVGSVQASDAAIAAMEAAVTAYPPDENARIAVWPLLVGHNTNSDAVWQAAKAIADARNLGVSAHMSPYLSDTEWYLENTGCRPIEHLARLGVLGDNVTLTHLAHLADVEAELLIQSGVNVVYCPLAALKGAFGVARSGRYPELAAAGINLLLGTDGYDCDIMRLMPMASGTFKDAREDLSVFPAHQMLEMITINGARALGLADEIGSIEPGKRADFVCHDANRPELRPLLNPVNQLVWSADGRGVRSVWVDGECLIDNYRSTRIDEDALFREAQAAGDALVARTGLHLQSPWPIIR</sequence>
<evidence type="ECO:0000313" key="4">
    <source>
        <dbReference type="EMBL" id="GGC12198.1"/>
    </source>
</evidence>
<gene>
    <name evidence="4" type="primary">mtaD</name>
    <name evidence="4" type="ORF">GCM10011494_33730</name>
</gene>
<reference evidence="4" key="1">
    <citation type="journal article" date="2014" name="Int. J. Syst. Evol. Microbiol.">
        <title>Complete genome sequence of Corynebacterium casei LMG S-19264T (=DSM 44701T), isolated from a smear-ripened cheese.</title>
        <authorList>
            <consortium name="US DOE Joint Genome Institute (JGI-PGF)"/>
            <person name="Walter F."/>
            <person name="Albersmeier A."/>
            <person name="Kalinowski J."/>
            <person name="Ruckert C."/>
        </authorList>
    </citation>
    <scope>NUCLEOTIDE SEQUENCE</scope>
    <source>
        <strain evidence="4">CGMCC 1.15095</strain>
    </source>
</reference>
<reference evidence="4" key="2">
    <citation type="submission" date="2020-09" db="EMBL/GenBank/DDBJ databases">
        <authorList>
            <person name="Sun Q."/>
            <person name="Zhou Y."/>
        </authorList>
    </citation>
    <scope>NUCLEOTIDE SEQUENCE</scope>
    <source>
        <strain evidence="4">CGMCC 1.15095</strain>
    </source>
</reference>
<accession>A0A916X6W6</accession>
<evidence type="ECO:0000256" key="1">
    <source>
        <dbReference type="ARBA" id="ARBA00006745"/>
    </source>
</evidence>
<dbReference type="InterPro" id="IPR006680">
    <property type="entry name" value="Amidohydro-rel"/>
</dbReference>
<proteinExistence type="inferred from homology"/>
<keyword evidence="5" id="KW-1185">Reference proteome</keyword>
<dbReference type="InterPro" id="IPR011059">
    <property type="entry name" value="Metal-dep_hydrolase_composite"/>
</dbReference>
<dbReference type="SUPFAM" id="SSF51338">
    <property type="entry name" value="Composite domain of metallo-dependent hydrolases"/>
    <property type="match status" value="1"/>
</dbReference>
<organism evidence="4 5">
    <name type="scientific">Novosphingobium endophyticum</name>
    <dbReference type="NCBI Taxonomy" id="1955250"/>
    <lineage>
        <taxon>Bacteria</taxon>
        <taxon>Pseudomonadati</taxon>
        <taxon>Pseudomonadota</taxon>
        <taxon>Alphaproteobacteria</taxon>
        <taxon>Sphingomonadales</taxon>
        <taxon>Sphingomonadaceae</taxon>
        <taxon>Novosphingobium</taxon>
    </lineage>
</organism>
<dbReference type="AlphaFoldDB" id="A0A916X6W6"/>
<evidence type="ECO:0000256" key="2">
    <source>
        <dbReference type="ARBA" id="ARBA00022801"/>
    </source>
</evidence>
<evidence type="ECO:0000313" key="5">
    <source>
        <dbReference type="Proteomes" id="UP000608154"/>
    </source>
</evidence>
<protein>
    <submittedName>
        <fullName evidence="4">5-methylthioadenosine/S-adenosylhomocysteine deaminase</fullName>
    </submittedName>
</protein>
<keyword evidence="2" id="KW-0378">Hydrolase</keyword>
<dbReference type="PANTHER" id="PTHR43794">
    <property type="entry name" value="AMINOHYDROLASE SSNA-RELATED"/>
    <property type="match status" value="1"/>
</dbReference>
<name>A0A916X6W6_9SPHN</name>
<dbReference type="Gene3D" id="3.20.20.140">
    <property type="entry name" value="Metal-dependent hydrolases"/>
    <property type="match status" value="1"/>
</dbReference>
<dbReference type="EMBL" id="BMHK01000032">
    <property type="protein sequence ID" value="GGC12198.1"/>
    <property type="molecule type" value="Genomic_DNA"/>
</dbReference>